<feature type="domain" description="PD-(D/E)XK endonuclease-like" evidence="1">
    <location>
        <begin position="8"/>
        <end position="317"/>
    </location>
</feature>
<dbReference type="Proteomes" id="UP000320390">
    <property type="component" value="Chromosome"/>
</dbReference>
<dbReference type="Gene3D" id="3.90.320.10">
    <property type="match status" value="1"/>
</dbReference>
<dbReference type="EMBL" id="CP036434">
    <property type="protein sequence ID" value="QDV06912.1"/>
    <property type="molecule type" value="Genomic_DNA"/>
</dbReference>
<reference evidence="2 3" key="1">
    <citation type="submission" date="2019-02" db="EMBL/GenBank/DDBJ databases">
        <title>Deep-cultivation of Planctomycetes and their phenomic and genomic characterization uncovers novel biology.</title>
        <authorList>
            <person name="Wiegand S."/>
            <person name="Jogler M."/>
            <person name="Boedeker C."/>
            <person name="Pinto D."/>
            <person name="Vollmers J."/>
            <person name="Rivas-Marin E."/>
            <person name="Kohn T."/>
            <person name="Peeters S.H."/>
            <person name="Heuer A."/>
            <person name="Rast P."/>
            <person name="Oberbeckmann S."/>
            <person name="Bunk B."/>
            <person name="Jeske O."/>
            <person name="Meyerdierks A."/>
            <person name="Storesund J.E."/>
            <person name="Kallscheuer N."/>
            <person name="Luecker S."/>
            <person name="Lage O.M."/>
            <person name="Pohl T."/>
            <person name="Merkel B.J."/>
            <person name="Hornburger P."/>
            <person name="Mueller R.-W."/>
            <person name="Bruemmer F."/>
            <person name="Labrenz M."/>
            <person name="Spormann A.M."/>
            <person name="Op den Camp H."/>
            <person name="Overmann J."/>
            <person name="Amann R."/>
            <person name="Jetten M.S.M."/>
            <person name="Mascher T."/>
            <person name="Medema M.H."/>
            <person name="Devos D.P."/>
            <person name="Kaster A.-K."/>
            <person name="Ovreas L."/>
            <person name="Rohde M."/>
            <person name="Galperin M.Y."/>
            <person name="Jogler C."/>
        </authorList>
    </citation>
    <scope>NUCLEOTIDE SEQUENCE [LARGE SCALE GENOMIC DNA]</scope>
    <source>
        <strain evidence="2 3">Poly30</strain>
    </source>
</reference>
<dbReference type="Pfam" id="PF12705">
    <property type="entry name" value="PDDEXK_1"/>
    <property type="match status" value="1"/>
</dbReference>
<gene>
    <name evidence="2" type="ORF">Poly30_24300</name>
</gene>
<evidence type="ECO:0000313" key="3">
    <source>
        <dbReference type="Proteomes" id="UP000320390"/>
    </source>
</evidence>
<keyword evidence="3" id="KW-1185">Reference proteome</keyword>
<dbReference type="OrthoDB" id="9768303at2"/>
<protein>
    <submittedName>
        <fullName evidence="2">PD-(D/E)XK nuclease superfamily protein</fullName>
    </submittedName>
</protein>
<dbReference type="InterPro" id="IPR038726">
    <property type="entry name" value="PDDEXK_AddAB-type"/>
</dbReference>
<sequence>MAIVHELSWSTSRARTFDSCRRKYYHDYYLSWLGWGRNADPERRKAYLLKKMTRMPMFAGDVVHRAIAEYYARRDQGQTWGADDAIQWAVTELRRGYKESRDGGWKAKPAKSVRLAEHHYHEARIDEPSGEAAKYGKRYVDRITECLRTFFGAPELAQCRDVQPGDWLACEEMSTFELFDTKIFAVPDFAFVDRQATADAGGATAVQIIDWKTGAPRDADRFQLEVYAFYAKEHWGVDPLRTTAVDVYLGDGSLVEVHVTEDVLQRALATIEASLNEMKAVHFDADASKGDPAAFPMVPESEAARTCSSCGYREMCDRV</sequence>
<dbReference type="AlphaFoldDB" id="A0A518ES68"/>
<dbReference type="RefSeq" id="WP_145197515.1">
    <property type="nucleotide sequence ID" value="NZ_CP036434.1"/>
</dbReference>
<organism evidence="2 3">
    <name type="scientific">Saltatorellus ferox</name>
    <dbReference type="NCBI Taxonomy" id="2528018"/>
    <lineage>
        <taxon>Bacteria</taxon>
        <taxon>Pseudomonadati</taxon>
        <taxon>Planctomycetota</taxon>
        <taxon>Planctomycetia</taxon>
        <taxon>Planctomycetia incertae sedis</taxon>
        <taxon>Saltatorellus</taxon>
    </lineage>
</organism>
<accession>A0A518ES68</accession>
<evidence type="ECO:0000259" key="1">
    <source>
        <dbReference type="Pfam" id="PF12705"/>
    </source>
</evidence>
<evidence type="ECO:0000313" key="2">
    <source>
        <dbReference type="EMBL" id="QDV06912.1"/>
    </source>
</evidence>
<dbReference type="InterPro" id="IPR011604">
    <property type="entry name" value="PDDEXK-like_dom_sf"/>
</dbReference>
<name>A0A518ES68_9BACT</name>
<proteinExistence type="predicted"/>